<dbReference type="Gene3D" id="2.30.30.40">
    <property type="entry name" value="SH3 Domains"/>
    <property type="match status" value="1"/>
</dbReference>
<dbReference type="Proteomes" id="UP001236014">
    <property type="component" value="Chromosome"/>
</dbReference>
<name>A0A9Y2MV63_9PSEU</name>
<feature type="signal peptide" evidence="1">
    <location>
        <begin position="1"/>
        <end position="27"/>
    </location>
</feature>
<feature type="chain" id="PRO_5040928333" description="SH3b domain-containing protein" evidence="1">
    <location>
        <begin position="28"/>
        <end position="258"/>
    </location>
</feature>
<dbReference type="RefSeq" id="WP_285967156.1">
    <property type="nucleotide sequence ID" value="NZ_CP127294.1"/>
</dbReference>
<keyword evidence="3" id="KW-1185">Reference proteome</keyword>
<evidence type="ECO:0000313" key="3">
    <source>
        <dbReference type="Proteomes" id="UP001236014"/>
    </source>
</evidence>
<dbReference type="AlphaFoldDB" id="A0A9Y2MV63"/>
<organism evidence="2 3">
    <name type="scientific">Amycolatopsis carbonis</name>
    <dbReference type="NCBI Taxonomy" id="715471"/>
    <lineage>
        <taxon>Bacteria</taxon>
        <taxon>Bacillati</taxon>
        <taxon>Actinomycetota</taxon>
        <taxon>Actinomycetes</taxon>
        <taxon>Pseudonocardiales</taxon>
        <taxon>Pseudonocardiaceae</taxon>
        <taxon>Amycolatopsis</taxon>
    </lineage>
</organism>
<evidence type="ECO:0000256" key="1">
    <source>
        <dbReference type="SAM" id="SignalP"/>
    </source>
</evidence>
<keyword evidence="1" id="KW-0732">Signal</keyword>
<sequence length="258" mass="26650">MRIAKRTLGLVAFAAALTLSGIAPALAADASGTVHTDSGAPLTVRSAPGTGASSVGTIADGTAVVIDCQTTGDTVTGKYGTSNIWDHVAAKGGYITDTYVYTGSDGRIAPDCTGVPTPPQSTCSTTGLGDAKTCAQAVAYAKTRVHTTNIASYDGWCDRINAQNYGFSASGSETAYVHWTQIPAQYKHAGDQNVPAGGLAFFSNGGAGHTMISIGGGQFLSNDIHGVGTYTQTTISEIKSKWGQTYLGWSQPWFKVNH</sequence>
<proteinExistence type="predicted"/>
<accession>A0A9Y2MV63</accession>
<dbReference type="EMBL" id="CP127294">
    <property type="protein sequence ID" value="WIX76407.1"/>
    <property type="molecule type" value="Genomic_DNA"/>
</dbReference>
<evidence type="ECO:0008006" key="4">
    <source>
        <dbReference type="Google" id="ProtNLM"/>
    </source>
</evidence>
<dbReference type="KEGG" id="acab:QRX50_33765"/>
<protein>
    <recommendedName>
        <fullName evidence="4">SH3b domain-containing protein</fullName>
    </recommendedName>
</protein>
<reference evidence="2 3" key="1">
    <citation type="submission" date="2023-06" db="EMBL/GenBank/DDBJ databases">
        <authorList>
            <person name="Oyuntsetseg B."/>
            <person name="Kim S.B."/>
        </authorList>
    </citation>
    <scope>NUCLEOTIDE SEQUENCE [LARGE SCALE GENOMIC DNA]</scope>
    <source>
        <strain evidence="2 3">2-15</strain>
    </source>
</reference>
<evidence type="ECO:0000313" key="2">
    <source>
        <dbReference type="EMBL" id="WIX76407.1"/>
    </source>
</evidence>
<gene>
    <name evidence="2" type="ORF">QRX50_33765</name>
</gene>